<proteinExistence type="predicted"/>
<feature type="region of interest" description="Disordered" evidence="1">
    <location>
        <begin position="51"/>
        <end position="104"/>
    </location>
</feature>
<sequence length="104" mass="11330">MTNPDADGRPSPGDILDGIHLVRRAGTIVEQFLTDYVKDVNEFDKMKEEEAAMARREAHERRMTPTPPMSALRGSGGDTSTGDRSHCVRTPTPGSTSGFLALRS</sequence>
<feature type="compositionally biased region" description="Basic and acidic residues" evidence="1">
    <location>
        <begin position="51"/>
        <end position="63"/>
    </location>
</feature>
<evidence type="ECO:0000313" key="2">
    <source>
        <dbReference type="EMBL" id="CAD8378194.1"/>
    </source>
</evidence>
<evidence type="ECO:0000256" key="1">
    <source>
        <dbReference type="SAM" id="MobiDB-lite"/>
    </source>
</evidence>
<gene>
    <name evidence="2" type="ORF">MPOL1434_LOCUS9908</name>
</gene>
<dbReference type="AlphaFoldDB" id="A0A7S0AYJ6"/>
<accession>A0A7S0AYJ6</accession>
<dbReference type="EMBL" id="HBEJ01016955">
    <property type="protein sequence ID" value="CAD8378194.1"/>
    <property type="molecule type" value="Transcribed_RNA"/>
</dbReference>
<organism evidence="2">
    <name type="scientific">Minutocellus polymorphus</name>
    <dbReference type="NCBI Taxonomy" id="265543"/>
    <lineage>
        <taxon>Eukaryota</taxon>
        <taxon>Sar</taxon>
        <taxon>Stramenopiles</taxon>
        <taxon>Ochrophyta</taxon>
        <taxon>Bacillariophyta</taxon>
        <taxon>Mediophyceae</taxon>
        <taxon>Cymatosirophycidae</taxon>
        <taxon>Cymatosirales</taxon>
        <taxon>Cymatosiraceae</taxon>
        <taxon>Minutocellus</taxon>
    </lineage>
</organism>
<reference evidence="2" key="1">
    <citation type="submission" date="2021-01" db="EMBL/GenBank/DDBJ databases">
        <authorList>
            <person name="Corre E."/>
            <person name="Pelletier E."/>
            <person name="Niang G."/>
            <person name="Scheremetjew M."/>
            <person name="Finn R."/>
            <person name="Kale V."/>
            <person name="Holt S."/>
            <person name="Cochrane G."/>
            <person name="Meng A."/>
            <person name="Brown T."/>
            <person name="Cohen L."/>
        </authorList>
    </citation>
    <scope>NUCLEOTIDE SEQUENCE</scope>
    <source>
        <strain evidence="2">CCMP3303</strain>
    </source>
</reference>
<name>A0A7S0AYJ6_9STRA</name>
<protein>
    <submittedName>
        <fullName evidence="2">Uncharacterized protein</fullName>
    </submittedName>
</protein>